<evidence type="ECO:0000256" key="3">
    <source>
        <dbReference type="SAM" id="MobiDB-lite"/>
    </source>
</evidence>
<organism evidence="5 6">
    <name type="scientific">Nothoprocta perdicaria</name>
    <name type="common">Chilean tinamou</name>
    <name type="synonym">Crypturus perdicarius</name>
    <dbReference type="NCBI Taxonomy" id="30464"/>
    <lineage>
        <taxon>Eukaryota</taxon>
        <taxon>Metazoa</taxon>
        <taxon>Chordata</taxon>
        <taxon>Craniata</taxon>
        <taxon>Vertebrata</taxon>
        <taxon>Euteleostomi</taxon>
        <taxon>Archelosauria</taxon>
        <taxon>Archosauria</taxon>
        <taxon>Dinosauria</taxon>
        <taxon>Saurischia</taxon>
        <taxon>Theropoda</taxon>
        <taxon>Coelurosauria</taxon>
        <taxon>Aves</taxon>
        <taxon>Palaeognathae</taxon>
        <taxon>Tinamiformes</taxon>
        <taxon>Tinamidae</taxon>
        <taxon>Nothoprocta</taxon>
    </lineage>
</organism>
<feature type="compositionally biased region" description="Pro residues" evidence="3">
    <location>
        <begin position="217"/>
        <end position="226"/>
    </location>
</feature>
<dbReference type="GO" id="GO:0006508">
    <property type="term" value="P:proteolysis"/>
    <property type="evidence" value="ECO:0007669"/>
    <property type="project" value="UniProtKB-KW"/>
</dbReference>
<dbReference type="Proteomes" id="UP000694420">
    <property type="component" value="Unplaced"/>
</dbReference>
<feature type="active site" evidence="1">
    <location>
        <position position="54"/>
    </location>
</feature>
<protein>
    <recommendedName>
        <fullName evidence="2">Metalloendopeptidase</fullName>
        <ecNumber evidence="2">3.4.24.-</ecNumber>
    </recommendedName>
</protein>
<comment type="caution">
    <text evidence="1">Lacks conserved residue(s) required for the propagation of feature annotation.</text>
</comment>
<keyword evidence="1 2" id="KW-0479">Metal-binding</keyword>
<feature type="domain" description="Peptidase M12A" evidence="4">
    <location>
        <begin position="1"/>
        <end position="153"/>
    </location>
</feature>
<feature type="binding site" evidence="1">
    <location>
        <position position="53"/>
    </location>
    <ligand>
        <name>Zn(2+)</name>
        <dbReference type="ChEBI" id="CHEBI:29105"/>
        <note>catalytic</note>
    </ligand>
</feature>
<dbReference type="InterPro" id="IPR024079">
    <property type="entry name" value="MetalloPept_cat_dom_sf"/>
</dbReference>
<reference evidence="5" key="1">
    <citation type="submission" date="2025-08" db="UniProtKB">
        <authorList>
            <consortium name="Ensembl"/>
        </authorList>
    </citation>
    <scope>IDENTIFICATION</scope>
</reference>
<dbReference type="SMART" id="SM00235">
    <property type="entry name" value="ZnMc"/>
    <property type="match status" value="1"/>
</dbReference>
<evidence type="ECO:0000256" key="1">
    <source>
        <dbReference type="PROSITE-ProRule" id="PRU01211"/>
    </source>
</evidence>
<keyword evidence="1 2" id="KW-0378">Hydrolase</keyword>
<proteinExistence type="predicted"/>
<dbReference type="AlphaFoldDB" id="A0A8C6ZGV1"/>
<feature type="binding site" evidence="1">
    <location>
        <position position="63"/>
    </location>
    <ligand>
        <name>Zn(2+)</name>
        <dbReference type="ChEBI" id="CHEBI:29105"/>
        <note>catalytic</note>
    </ligand>
</feature>
<dbReference type="GO" id="GO:0008270">
    <property type="term" value="F:zinc ion binding"/>
    <property type="evidence" value="ECO:0007669"/>
    <property type="project" value="UniProtKB-UniRule"/>
</dbReference>
<dbReference type="EC" id="3.4.24.-" evidence="2"/>
<dbReference type="CDD" id="cd04280">
    <property type="entry name" value="ZnMc_astacin_like"/>
    <property type="match status" value="1"/>
</dbReference>
<reference evidence="5" key="2">
    <citation type="submission" date="2025-09" db="UniProtKB">
        <authorList>
            <consortium name="Ensembl"/>
        </authorList>
    </citation>
    <scope>IDENTIFICATION</scope>
</reference>
<feature type="compositionally biased region" description="Low complexity" evidence="3">
    <location>
        <begin position="253"/>
        <end position="267"/>
    </location>
</feature>
<feature type="binding site" evidence="1">
    <location>
        <position position="57"/>
    </location>
    <ligand>
        <name>Zn(2+)</name>
        <dbReference type="ChEBI" id="CHEBI:29105"/>
        <note>catalytic</note>
    </ligand>
</feature>
<dbReference type="Pfam" id="PF01400">
    <property type="entry name" value="Astacin"/>
    <property type="match status" value="1"/>
</dbReference>
<comment type="cofactor">
    <cofactor evidence="1 2">
        <name>Zn(2+)</name>
        <dbReference type="ChEBI" id="CHEBI:29105"/>
    </cofactor>
    <text evidence="1 2">Binds 1 zinc ion per subunit.</text>
</comment>
<evidence type="ECO:0000259" key="4">
    <source>
        <dbReference type="PROSITE" id="PS51864"/>
    </source>
</evidence>
<feature type="region of interest" description="Disordered" evidence="3">
    <location>
        <begin position="189"/>
        <end position="226"/>
    </location>
</feature>
<dbReference type="InterPro" id="IPR006026">
    <property type="entry name" value="Peptidase_Metallo"/>
</dbReference>
<dbReference type="InterPro" id="IPR001506">
    <property type="entry name" value="Peptidase_M12A"/>
</dbReference>
<dbReference type="PANTHER" id="PTHR10127">
    <property type="entry name" value="DISCOIDIN, CUB, EGF, LAMININ , AND ZINC METALLOPROTEASE DOMAIN CONTAINING"/>
    <property type="match status" value="1"/>
</dbReference>
<evidence type="ECO:0000313" key="5">
    <source>
        <dbReference type="Ensembl" id="ENSNPEP00000015442.1"/>
    </source>
</evidence>
<accession>A0A8C6ZGV1</accession>
<feature type="region of interest" description="Disordered" evidence="3">
    <location>
        <begin position="248"/>
        <end position="286"/>
    </location>
</feature>
<keyword evidence="1 2" id="KW-0645">Protease</keyword>
<dbReference type="PROSITE" id="PS51864">
    <property type="entry name" value="ASTACIN"/>
    <property type="match status" value="1"/>
</dbReference>
<dbReference type="PRINTS" id="PR00480">
    <property type="entry name" value="ASTACIN"/>
</dbReference>
<sequence length="286" mass="30907">LTCVRFVPHSYQRDFVSIAPLSGCFSSVGRAGGRQPLSLAPACLRRGKGVALHELMHVAGFWHEHSRADRDDYVRIAWEHVLPGFEGNFMKSRTPNMLVGYDYSSVLHYSRFAFSRSGAPTITPLRSPAAALGQRRALSASDAARVNRLYGCRDTARHGAPRRRGRGAGGTHAAHWSFSLRMELSARPSCRRGWPRTRRSSWRGRCSAGSRAGDAGAPPPSPVPFPAPALTGPCRSVFSSMMAHVSECTASAGGQSPRGSPRSSRPRFGGDGVSPGEGKEPGLQQW</sequence>
<dbReference type="Ensembl" id="ENSNPET00000015825.1">
    <property type="protein sequence ID" value="ENSNPEP00000015442.1"/>
    <property type="gene ID" value="ENSNPEG00000011534.1"/>
</dbReference>
<name>A0A8C6ZGV1_NOTPE</name>
<dbReference type="SUPFAM" id="SSF55486">
    <property type="entry name" value="Metalloproteases ('zincins'), catalytic domain"/>
    <property type="match status" value="1"/>
</dbReference>
<keyword evidence="6" id="KW-1185">Reference proteome</keyword>
<keyword evidence="1 2" id="KW-0482">Metalloprotease</keyword>
<evidence type="ECO:0000256" key="2">
    <source>
        <dbReference type="RuleBase" id="RU361183"/>
    </source>
</evidence>
<keyword evidence="1 2" id="KW-0862">Zinc</keyword>
<evidence type="ECO:0000313" key="6">
    <source>
        <dbReference type="Proteomes" id="UP000694420"/>
    </source>
</evidence>
<feature type="compositionally biased region" description="Basic residues" evidence="3">
    <location>
        <begin position="189"/>
        <end position="202"/>
    </location>
</feature>
<dbReference type="GO" id="GO:0004222">
    <property type="term" value="F:metalloendopeptidase activity"/>
    <property type="evidence" value="ECO:0007669"/>
    <property type="project" value="UniProtKB-UniRule"/>
</dbReference>
<dbReference type="PANTHER" id="PTHR10127:SF855">
    <property type="entry name" value="ASTACIN-LIKE METALLOENDOPEPTIDASE"/>
    <property type="match status" value="1"/>
</dbReference>
<dbReference type="Gene3D" id="3.40.390.10">
    <property type="entry name" value="Collagenase (Catalytic Domain)"/>
    <property type="match status" value="1"/>
</dbReference>
<dbReference type="InterPro" id="IPR034035">
    <property type="entry name" value="Astacin-like_dom"/>
</dbReference>
<feature type="compositionally biased region" description="Low complexity" evidence="3">
    <location>
        <begin position="203"/>
        <end position="216"/>
    </location>
</feature>